<evidence type="ECO:0000313" key="2">
    <source>
        <dbReference type="Proteomes" id="UP001331761"/>
    </source>
</evidence>
<feature type="non-terminal residue" evidence="1">
    <location>
        <position position="109"/>
    </location>
</feature>
<dbReference type="AlphaFoldDB" id="A0AAN8G4J7"/>
<organism evidence="1 2">
    <name type="scientific">Trichostrongylus colubriformis</name>
    <name type="common">Black scour worm</name>
    <dbReference type="NCBI Taxonomy" id="6319"/>
    <lineage>
        <taxon>Eukaryota</taxon>
        <taxon>Metazoa</taxon>
        <taxon>Ecdysozoa</taxon>
        <taxon>Nematoda</taxon>
        <taxon>Chromadorea</taxon>
        <taxon>Rhabditida</taxon>
        <taxon>Rhabditina</taxon>
        <taxon>Rhabditomorpha</taxon>
        <taxon>Strongyloidea</taxon>
        <taxon>Trichostrongylidae</taxon>
        <taxon>Trichostrongylus</taxon>
    </lineage>
</organism>
<feature type="non-terminal residue" evidence="1">
    <location>
        <position position="1"/>
    </location>
</feature>
<protein>
    <submittedName>
        <fullName evidence="1">Uncharacterized protein</fullName>
    </submittedName>
</protein>
<dbReference type="EMBL" id="WIXE01011639">
    <property type="protein sequence ID" value="KAK5976598.1"/>
    <property type="molecule type" value="Genomic_DNA"/>
</dbReference>
<proteinExistence type="predicted"/>
<gene>
    <name evidence="1" type="ORF">GCK32_005579</name>
</gene>
<comment type="caution">
    <text evidence="1">The sequence shown here is derived from an EMBL/GenBank/DDBJ whole genome shotgun (WGS) entry which is preliminary data.</text>
</comment>
<evidence type="ECO:0000313" key="1">
    <source>
        <dbReference type="EMBL" id="KAK5976598.1"/>
    </source>
</evidence>
<keyword evidence="2" id="KW-1185">Reference proteome</keyword>
<dbReference type="Proteomes" id="UP001331761">
    <property type="component" value="Unassembled WGS sequence"/>
</dbReference>
<name>A0AAN8G4J7_TRICO</name>
<reference evidence="1 2" key="1">
    <citation type="submission" date="2019-10" db="EMBL/GenBank/DDBJ databases">
        <title>Assembly and Annotation for the nematode Trichostrongylus colubriformis.</title>
        <authorList>
            <person name="Martin J."/>
        </authorList>
    </citation>
    <scope>NUCLEOTIDE SEQUENCE [LARGE SCALE GENOMIC DNA]</scope>
    <source>
        <strain evidence="1">G859</strain>
        <tissue evidence="1">Whole worm</tissue>
    </source>
</reference>
<accession>A0AAN8G4J7</accession>
<sequence length="109" mass="11894">SIAENGRTRKLQIVTLTALIHGVFEHLLSTDLLVSSSLPPNAPPQSLAQVGVNISYMALRAVDCLWNGLVMGEPLRLLQLLYGVYSVASRKENKEISLDSLTSSIMRCV</sequence>